<evidence type="ECO:0000313" key="4">
    <source>
        <dbReference type="EMBL" id="SCZ78253.1"/>
    </source>
</evidence>
<dbReference type="RefSeq" id="WP_092589968.1">
    <property type="nucleotide sequence ID" value="NZ_FMWL01000004.1"/>
</dbReference>
<sequence>MTTENRVETDYDKNAKPDGSARAEALERRAGLDAGLSMDLNELSTKLRGIQDFLNRKYYEVDTFVECILLSMISRTNMIALGPPGIAKSAILREIVNVIDFDVFNGTPYFHIQMGTDISPNNVLGAPDIEYYKRHGIVKRAYQGFLPDAAIAFCSEFYRISDQVANSGILTILNEGEFKNGTETVKTNLRFFMADTNFFPKQSDDLDADETDFRLQALHDRFLSRVLVSPLKDDDNKVRMILMDDHTATDIKLSLKDLMWLQDHLELVALPENIARAMVEISNILTKKNKIFISPRRLKLSRNLIRASALLSGRVTCKMEDLMALQFTFWQKEEDIQRVRDVILDTIGIPESDGRKYDKMALSIMQELQSNLDNTHSLPTFNPEKLYRQAVSDLTKLLEMILKKYPVPEEHPAVEKAFRQVEAEIRKLQLEV</sequence>
<evidence type="ECO:0000259" key="3">
    <source>
        <dbReference type="Pfam" id="PF20030"/>
    </source>
</evidence>
<dbReference type="InterPro" id="IPR050513">
    <property type="entry name" value="RavA_ATPases"/>
</dbReference>
<dbReference type="OrthoDB" id="1814213at2"/>
<dbReference type="STRING" id="1120920.SAMN03080599_01179"/>
<dbReference type="Gene3D" id="3.40.50.300">
    <property type="entry name" value="P-loop containing nucleotide triphosphate hydrolases"/>
    <property type="match status" value="1"/>
</dbReference>
<dbReference type="SUPFAM" id="SSF52540">
    <property type="entry name" value="P-loop containing nucleoside triphosphate hydrolases"/>
    <property type="match status" value="1"/>
</dbReference>
<feature type="domain" description="MoxR" evidence="3">
    <location>
        <begin position="46"/>
        <end position="235"/>
    </location>
</feature>
<proteinExistence type="predicted"/>
<dbReference type="EMBL" id="FMWL01000004">
    <property type="protein sequence ID" value="SCZ78253.1"/>
    <property type="molecule type" value="Genomic_DNA"/>
</dbReference>
<dbReference type="AlphaFoldDB" id="A0A1G5RW27"/>
<feature type="domain" description="ATPase RavA-like AAA lid" evidence="2">
    <location>
        <begin position="274"/>
        <end position="343"/>
    </location>
</feature>
<dbReference type="Proteomes" id="UP000199208">
    <property type="component" value="Unassembled WGS sequence"/>
</dbReference>
<evidence type="ECO:0000256" key="1">
    <source>
        <dbReference type="SAM" id="MobiDB-lite"/>
    </source>
</evidence>
<organism evidence="4 5">
    <name type="scientific">Acidaminobacter hydrogenoformans DSM 2784</name>
    <dbReference type="NCBI Taxonomy" id="1120920"/>
    <lineage>
        <taxon>Bacteria</taxon>
        <taxon>Bacillati</taxon>
        <taxon>Bacillota</taxon>
        <taxon>Clostridia</taxon>
        <taxon>Peptostreptococcales</taxon>
        <taxon>Acidaminobacteraceae</taxon>
        <taxon>Acidaminobacter</taxon>
    </lineage>
</organism>
<gene>
    <name evidence="4" type="ORF">SAMN03080599_01179</name>
</gene>
<evidence type="ECO:0000313" key="5">
    <source>
        <dbReference type="Proteomes" id="UP000199208"/>
    </source>
</evidence>
<dbReference type="InterPro" id="IPR041538">
    <property type="entry name" value="RavA-like_AAA_lid"/>
</dbReference>
<reference evidence="4 5" key="1">
    <citation type="submission" date="2016-10" db="EMBL/GenBank/DDBJ databases">
        <authorList>
            <person name="de Groot N.N."/>
        </authorList>
    </citation>
    <scope>NUCLEOTIDE SEQUENCE [LARGE SCALE GENOMIC DNA]</scope>
    <source>
        <strain evidence="4 5">DSM 2784</strain>
    </source>
</reference>
<dbReference type="InterPro" id="IPR045427">
    <property type="entry name" value="MoxR"/>
</dbReference>
<protein>
    <submittedName>
        <fullName evidence="4">MoxR-like ATPase</fullName>
    </submittedName>
</protein>
<keyword evidence="5" id="KW-1185">Reference proteome</keyword>
<dbReference type="PANTHER" id="PTHR32204:SF0">
    <property type="entry name" value="ATPASE RAVA"/>
    <property type="match status" value="1"/>
</dbReference>
<dbReference type="InterPro" id="IPR027417">
    <property type="entry name" value="P-loop_NTPase"/>
</dbReference>
<dbReference type="Pfam" id="PF17868">
    <property type="entry name" value="AAA_lid_8"/>
    <property type="match status" value="1"/>
</dbReference>
<dbReference type="PANTHER" id="PTHR32204">
    <property type="entry name" value="ATPASE RAVA"/>
    <property type="match status" value="1"/>
</dbReference>
<name>A0A1G5RW27_9FIRM</name>
<accession>A0A1G5RW27</accession>
<evidence type="ECO:0000259" key="2">
    <source>
        <dbReference type="Pfam" id="PF17868"/>
    </source>
</evidence>
<dbReference type="Pfam" id="PF20030">
    <property type="entry name" value="bpMoxR"/>
    <property type="match status" value="1"/>
</dbReference>
<feature type="region of interest" description="Disordered" evidence="1">
    <location>
        <begin position="1"/>
        <end position="20"/>
    </location>
</feature>